<organism evidence="1 2">
    <name type="scientific">Linnemannia gamsii</name>
    <dbReference type="NCBI Taxonomy" id="64522"/>
    <lineage>
        <taxon>Eukaryota</taxon>
        <taxon>Fungi</taxon>
        <taxon>Fungi incertae sedis</taxon>
        <taxon>Mucoromycota</taxon>
        <taxon>Mortierellomycotina</taxon>
        <taxon>Mortierellomycetes</taxon>
        <taxon>Mortierellales</taxon>
        <taxon>Mortierellaceae</taxon>
        <taxon>Linnemannia</taxon>
    </lineage>
</organism>
<dbReference type="SUPFAM" id="SSF52047">
    <property type="entry name" value="RNI-like"/>
    <property type="match status" value="1"/>
</dbReference>
<dbReference type="InterPro" id="IPR032675">
    <property type="entry name" value="LRR_dom_sf"/>
</dbReference>
<dbReference type="Gene3D" id="3.80.10.10">
    <property type="entry name" value="Ribonuclease Inhibitor"/>
    <property type="match status" value="1"/>
</dbReference>
<comment type="caution">
    <text evidence="1">The sequence shown here is derived from an EMBL/GenBank/DDBJ whole genome shotgun (WGS) entry which is preliminary data.</text>
</comment>
<protein>
    <recommendedName>
        <fullName evidence="3">F-box domain-containing protein</fullName>
    </recommendedName>
</protein>
<evidence type="ECO:0008006" key="3">
    <source>
        <dbReference type="Google" id="ProtNLM"/>
    </source>
</evidence>
<evidence type="ECO:0000313" key="2">
    <source>
        <dbReference type="Proteomes" id="UP001194696"/>
    </source>
</evidence>
<keyword evidence="2" id="KW-1185">Reference proteome</keyword>
<proteinExistence type="predicted"/>
<name>A0ABQ7JXQ0_9FUNG</name>
<dbReference type="Proteomes" id="UP001194696">
    <property type="component" value="Unassembled WGS sequence"/>
</dbReference>
<accession>A0ABQ7JXQ0</accession>
<evidence type="ECO:0000313" key="1">
    <source>
        <dbReference type="EMBL" id="KAG0286137.1"/>
    </source>
</evidence>
<reference evidence="1 2" key="1">
    <citation type="journal article" date="2020" name="Fungal Divers.">
        <title>Resolving the Mortierellaceae phylogeny through synthesis of multi-gene phylogenetics and phylogenomics.</title>
        <authorList>
            <person name="Vandepol N."/>
            <person name="Liber J."/>
            <person name="Desiro A."/>
            <person name="Na H."/>
            <person name="Kennedy M."/>
            <person name="Barry K."/>
            <person name="Grigoriev I.V."/>
            <person name="Miller A.N."/>
            <person name="O'Donnell K."/>
            <person name="Stajich J.E."/>
            <person name="Bonito G."/>
        </authorList>
    </citation>
    <scope>NUCLEOTIDE SEQUENCE [LARGE SCALE GENOMIC DNA]</scope>
    <source>
        <strain evidence="1 2">AD045</strain>
    </source>
</reference>
<dbReference type="EMBL" id="JAAAIM010000601">
    <property type="protein sequence ID" value="KAG0286137.1"/>
    <property type="molecule type" value="Genomic_DNA"/>
</dbReference>
<gene>
    <name evidence="1" type="ORF">BGZ96_009740</name>
</gene>
<sequence length="486" mass="55812">MAHITDLPIEILTIIVTVYIYKRPHIRATILTCRLFHQQFNHLLWTYISLCTSSKSPSADALKSHANLVRRLFHEEILPWEYYNITFPHLDNLGLWVSVEDPLKEEASPRWSSFLALNPSVCEIKIFTGASLCLKDLWDTIIASPHSHKRLTINGSDLVPISQQTSVNTFWGACTQFEEIEYHGRERLPLEGFEGVDFSRIKRFHYSPVVNVAEPLRLDWIGKLYNLRALKYSSEYDNPIPLNNFAVLAAIPAWPLLESLELGPTSGSDGEFAIMLHNLPPLRQWSLRTGDFGPASFTQLRDRHFDNLTTLRMSSVTTFTGPMALEALSGCPNLEVFKACCISLKDLRQVPQPWICRRLKQLKVFFVANTEDSKSDTVTLFRQLSRLELLEHIDNDLDYISATNARSIRGQAPKWRLDHGLTQLSTLSRLILFESKDTEHDMRLEDVQWMLEHWPRLIIFTCKSPSPDPATRDLISALLKQRKFTN</sequence>